<dbReference type="Pfam" id="PF02776">
    <property type="entry name" value="TPP_enzyme_N"/>
    <property type="match status" value="1"/>
</dbReference>
<dbReference type="PANTHER" id="PTHR42981">
    <property type="entry name" value="PYRUVATE DEHYDROGENASE [UBIQUINONE]"/>
    <property type="match status" value="1"/>
</dbReference>
<dbReference type="Gene3D" id="3.40.50.970">
    <property type="match status" value="2"/>
</dbReference>
<dbReference type="InterPro" id="IPR047212">
    <property type="entry name" value="TPP_POXB-like"/>
</dbReference>
<dbReference type="Pfam" id="PF00205">
    <property type="entry name" value="TPP_enzyme_M"/>
    <property type="match status" value="1"/>
</dbReference>
<proteinExistence type="inferred from homology"/>
<sequence length="602" mass="65885">MPQTADFLLHRLREWGVRRVFGYPGDGINALLGAFDRAEGDPEFIQTRHEEMAAFMATAHAKFTGELGCCVATSGGGTIHLLNGLYDAKLDHQPVVAILGQQKRIALGSAYQQEIDPNTLYKDVAEYVQTCMHPAQARQLIDRACKVALANRTVAAVIVPEDVAQEPAQPSPPREHGAVYTSVGYVKPRVTPPATELRKAADILNEGQKVAIIVGQGAAKASEEVGQVAELLGAGVAKTSLGREVLPDELPYVTGPIGLLGSTSSHAMMMGADTLFMIGTSFPYAEWLPPEGQCRGVEIDLDGRMIGVRYPMEAQLIGDSKETLQELIPLLERKKDRSWREHVEAQVSEWWDILDDRAHDKADPLNPELVAHELSKRLPDDCILTTDAGSVANWWSRHLRLREGMRASLAGNLATMGPGTPYAISAKFAYPERPVIAMVGDGVFQMNGMLELITVKRYLDRLEGSPLIFCVFNNQDLNQVTWEQRAMGGEPKFMGSQYIPEVPYAEWAKLLGFTGIRCDSPKSIGAAWDEALASTKPVVLEVVVDPEVPPVPPHIKKMQAKKVAKALRQGDPEAWGIATKGGRQKAHEFTESLKRSLPGTHN</sequence>
<dbReference type="InterPro" id="IPR047210">
    <property type="entry name" value="TPP_PYR_POXB-like"/>
</dbReference>
<dbReference type="Pfam" id="PF02775">
    <property type="entry name" value="TPP_enzyme_C"/>
    <property type="match status" value="1"/>
</dbReference>
<feature type="domain" description="Thiamine pyrophosphate enzyme N-terminal TPP-binding" evidence="7">
    <location>
        <begin position="4"/>
        <end position="117"/>
    </location>
</feature>
<dbReference type="PANTHER" id="PTHR42981:SF2">
    <property type="entry name" value="PYRUVATE DEHYDROGENASE [UBIQUINONE]"/>
    <property type="match status" value="1"/>
</dbReference>
<evidence type="ECO:0000256" key="1">
    <source>
        <dbReference type="ARBA" id="ARBA00007812"/>
    </source>
</evidence>
<evidence type="ECO:0000256" key="4">
    <source>
        <dbReference type="SAM" id="MobiDB-lite"/>
    </source>
</evidence>
<dbReference type="InterPro" id="IPR012001">
    <property type="entry name" value="Thiamin_PyroP_enz_TPP-bd_dom"/>
</dbReference>
<dbReference type="InterPro" id="IPR011766">
    <property type="entry name" value="TPP_enzyme_TPP-bd"/>
</dbReference>
<evidence type="ECO:0000256" key="3">
    <source>
        <dbReference type="RuleBase" id="RU362132"/>
    </source>
</evidence>
<evidence type="ECO:0000259" key="7">
    <source>
        <dbReference type="Pfam" id="PF02776"/>
    </source>
</evidence>
<evidence type="ECO:0000313" key="9">
    <source>
        <dbReference type="Proteomes" id="UP001202244"/>
    </source>
</evidence>
<dbReference type="CDD" id="cd07039">
    <property type="entry name" value="TPP_PYR_POX"/>
    <property type="match status" value="1"/>
</dbReference>
<dbReference type="InterPro" id="IPR029061">
    <property type="entry name" value="THDP-binding"/>
</dbReference>
<dbReference type="EMBL" id="CP093846">
    <property type="protein sequence ID" value="UNS95870.1"/>
    <property type="molecule type" value="Genomic_DNA"/>
</dbReference>
<evidence type="ECO:0000313" key="8">
    <source>
        <dbReference type="EMBL" id="UNS95870.1"/>
    </source>
</evidence>
<gene>
    <name evidence="8" type="ORF">MMF93_04695</name>
</gene>
<dbReference type="InterPro" id="IPR047211">
    <property type="entry name" value="POXB-like"/>
</dbReference>
<organism evidence="8 9">
    <name type="scientific">Streptomyces tubbatahanensis</name>
    <dbReference type="NCBI Taxonomy" id="2923272"/>
    <lineage>
        <taxon>Bacteria</taxon>
        <taxon>Bacillati</taxon>
        <taxon>Actinomycetota</taxon>
        <taxon>Actinomycetes</taxon>
        <taxon>Kitasatosporales</taxon>
        <taxon>Streptomycetaceae</taxon>
        <taxon>Streptomyces</taxon>
    </lineage>
</organism>
<keyword evidence="2 3" id="KW-0786">Thiamine pyrophosphate</keyword>
<protein>
    <submittedName>
        <fullName evidence="8">Thiamine pyrophosphate-requiring protein</fullName>
    </submittedName>
</protein>
<dbReference type="InterPro" id="IPR012000">
    <property type="entry name" value="Thiamin_PyroP_enz_cen_dom"/>
</dbReference>
<feature type="compositionally biased region" description="Basic and acidic residues" evidence="4">
    <location>
        <begin position="585"/>
        <end position="594"/>
    </location>
</feature>
<dbReference type="Gene3D" id="3.40.50.1220">
    <property type="entry name" value="TPP-binding domain"/>
    <property type="match status" value="1"/>
</dbReference>
<dbReference type="Proteomes" id="UP001202244">
    <property type="component" value="Chromosome"/>
</dbReference>
<dbReference type="SUPFAM" id="SSF52467">
    <property type="entry name" value="DHS-like NAD/FAD-binding domain"/>
    <property type="match status" value="1"/>
</dbReference>
<keyword evidence="9" id="KW-1185">Reference proteome</keyword>
<dbReference type="SUPFAM" id="SSF52518">
    <property type="entry name" value="Thiamin diphosphate-binding fold (THDP-binding)"/>
    <property type="match status" value="2"/>
</dbReference>
<name>A0ABY3XN90_9ACTN</name>
<evidence type="ECO:0000259" key="5">
    <source>
        <dbReference type="Pfam" id="PF00205"/>
    </source>
</evidence>
<feature type="domain" description="Thiamine pyrophosphate enzyme central" evidence="5">
    <location>
        <begin position="197"/>
        <end position="327"/>
    </location>
</feature>
<dbReference type="NCBIfam" id="NF006129">
    <property type="entry name" value="PRK08273.1"/>
    <property type="match status" value="1"/>
</dbReference>
<accession>A0ABY3XN90</accession>
<dbReference type="InterPro" id="IPR029035">
    <property type="entry name" value="DHS-like_NAD/FAD-binding_dom"/>
</dbReference>
<evidence type="ECO:0000259" key="6">
    <source>
        <dbReference type="Pfam" id="PF02775"/>
    </source>
</evidence>
<dbReference type="CDD" id="cd02014">
    <property type="entry name" value="TPP_POX"/>
    <property type="match status" value="1"/>
</dbReference>
<reference evidence="8 9" key="1">
    <citation type="journal article" date="2023" name="Microbiol. Spectr.">
        <title>Synergy between Genome Mining, Metabolomics, and Bioinformatics Uncovers Antibacterial Chlorinated Carbazole Alkaloids and Their Biosynthetic Gene Cluster from Streptomyces tubbatahanensis sp. nov., a Novel Actinomycete Isolated from Sulu Sea, Philippines.</title>
        <authorList>
            <person name="Tenebro C.P."/>
            <person name="Trono D.J.V.L."/>
            <person name="Balida L.A.P."/>
            <person name="Bayog L.K.A."/>
            <person name="Bruna J.R."/>
            <person name="Sabido E.M."/>
            <person name="Caspe D.P.C."/>
            <person name="de Los Santos E.L.C."/>
            <person name="Saludes J.P."/>
            <person name="Dalisay D.S."/>
        </authorList>
    </citation>
    <scope>NUCLEOTIDE SEQUENCE [LARGE SCALE GENOMIC DNA]</scope>
    <source>
        <strain evidence="8 9">DSD3025</strain>
    </source>
</reference>
<dbReference type="RefSeq" id="WP_242749798.1">
    <property type="nucleotide sequence ID" value="NZ_CP093846.1"/>
</dbReference>
<evidence type="ECO:0000256" key="2">
    <source>
        <dbReference type="ARBA" id="ARBA00023052"/>
    </source>
</evidence>
<feature type="domain" description="Thiamine pyrophosphate enzyme TPP-binding" evidence="6">
    <location>
        <begin position="387"/>
        <end position="542"/>
    </location>
</feature>
<comment type="similarity">
    <text evidence="1 3">Belongs to the TPP enzyme family.</text>
</comment>
<feature type="region of interest" description="Disordered" evidence="4">
    <location>
        <begin position="581"/>
        <end position="602"/>
    </location>
</feature>